<accession>A0A511MX69</accession>
<dbReference type="EMBL" id="BJXB01000003">
    <property type="protein sequence ID" value="GEM45179.1"/>
    <property type="molecule type" value="Genomic_DNA"/>
</dbReference>
<proteinExistence type="predicted"/>
<dbReference type="AlphaFoldDB" id="A0A511MX69"/>
<name>A0A511MX69_DEIC1</name>
<gene>
    <name evidence="1" type="ORF">DC3_08140</name>
</gene>
<comment type="caution">
    <text evidence="1">The sequence shown here is derived from an EMBL/GenBank/DDBJ whole genome shotgun (WGS) entry which is preliminary data.</text>
</comment>
<keyword evidence="2" id="KW-1185">Reference proteome</keyword>
<dbReference type="OrthoDB" id="5638018at2"/>
<dbReference type="PANTHER" id="PTHR34129">
    <property type="entry name" value="BLR1139 PROTEIN"/>
    <property type="match status" value="1"/>
</dbReference>
<evidence type="ECO:0008006" key="3">
    <source>
        <dbReference type="Google" id="ProtNLM"/>
    </source>
</evidence>
<sequence>MKIYRTMPSTEWEDIRNTKTYAPPELQKDGFIHLSYLHQVVEVANFLYPAHQDLLLLQISGQNLSGLRAEDLYGYNEDFPHLYSPLPLNQVESTHRLEWHHDTFMLPDTLPAP</sequence>
<dbReference type="RefSeq" id="WP_146882564.1">
    <property type="nucleotide sequence ID" value="NZ_BJXB01000003.1"/>
</dbReference>
<dbReference type="Proteomes" id="UP000321306">
    <property type="component" value="Unassembled WGS sequence"/>
</dbReference>
<dbReference type="SUPFAM" id="SSF56399">
    <property type="entry name" value="ADP-ribosylation"/>
    <property type="match status" value="1"/>
</dbReference>
<evidence type="ECO:0000313" key="1">
    <source>
        <dbReference type="EMBL" id="GEM45179.1"/>
    </source>
</evidence>
<evidence type="ECO:0000313" key="2">
    <source>
        <dbReference type="Proteomes" id="UP000321306"/>
    </source>
</evidence>
<dbReference type="Gene3D" id="3.20.170.20">
    <property type="entry name" value="Protein of unknown function DUF952"/>
    <property type="match status" value="1"/>
</dbReference>
<dbReference type="PANTHER" id="PTHR34129:SF1">
    <property type="entry name" value="DUF952 DOMAIN-CONTAINING PROTEIN"/>
    <property type="match status" value="1"/>
</dbReference>
<dbReference type="Pfam" id="PF06108">
    <property type="entry name" value="DUF952"/>
    <property type="match status" value="1"/>
</dbReference>
<protein>
    <recommendedName>
        <fullName evidence="3">DUF952 domain-containing protein</fullName>
    </recommendedName>
</protein>
<organism evidence="1 2">
    <name type="scientific">Deinococcus cellulosilyticus (strain DSM 18568 / NBRC 106333 / KACC 11606 / 5516J-15)</name>
    <dbReference type="NCBI Taxonomy" id="1223518"/>
    <lineage>
        <taxon>Bacteria</taxon>
        <taxon>Thermotogati</taxon>
        <taxon>Deinococcota</taxon>
        <taxon>Deinococci</taxon>
        <taxon>Deinococcales</taxon>
        <taxon>Deinococcaceae</taxon>
        <taxon>Deinococcus</taxon>
    </lineage>
</organism>
<reference evidence="1 2" key="1">
    <citation type="submission" date="2019-07" db="EMBL/GenBank/DDBJ databases">
        <title>Whole genome shotgun sequence of Deinococcus cellulosilyticus NBRC 106333.</title>
        <authorList>
            <person name="Hosoyama A."/>
            <person name="Uohara A."/>
            <person name="Ohji S."/>
            <person name="Ichikawa N."/>
        </authorList>
    </citation>
    <scope>NUCLEOTIDE SEQUENCE [LARGE SCALE GENOMIC DNA]</scope>
    <source>
        <strain evidence="1 2">NBRC 106333</strain>
    </source>
</reference>
<dbReference type="InterPro" id="IPR009297">
    <property type="entry name" value="DUF952"/>
</dbReference>